<evidence type="ECO:0000313" key="3">
    <source>
        <dbReference type="Proteomes" id="UP001236507"/>
    </source>
</evidence>
<dbReference type="PANTHER" id="PTHR34203:SF15">
    <property type="entry name" value="SLL1173 PROTEIN"/>
    <property type="match status" value="1"/>
</dbReference>
<feature type="domain" description="Methyltransferase FkbM" evidence="1">
    <location>
        <begin position="83"/>
        <end position="235"/>
    </location>
</feature>
<reference evidence="2 3" key="1">
    <citation type="submission" date="2023-05" db="EMBL/GenBank/DDBJ databases">
        <title>Novel species of genus Flectobacillus isolated from stream in China.</title>
        <authorList>
            <person name="Lu H."/>
        </authorList>
    </citation>
    <scope>NUCLEOTIDE SEQUENCE [LARGE SCALE GENOMIC DNA]</scope>
    <source>
        <strain evidence="2 3">KCTC 42575</strain>
    </source>
</reference>
<dbReference type="InterPro" id="IPR006342">
    <property type="entry name" value="FkbM_mtfrase"/>
</dbReference>
<protein>
    <submittedName>
        <fullName evidence="2">FkbM family methyltransferase</fullName>
    </submittedName>
</protein>
<evidence type="ECO:0000259" key="1">
    <source>
        <dbReference type="Pfam" id="PF05050"/>
    </source>
</evidence>
<keyword evidence="2" id="KW-0808">Transferase</keyword>
<dbReference type="GO" id="GO:0032259">
    <property type="term" value="P:methylation"/>
    <property type="evidence" value="ECO:0007669"/>
    <property type="project" value="UniProtKB-KW"/>
</dbReference>
<dbReference type="EMBL" id="JASHIF010000007">
    <property type="protein sequence ID" value="MDI9859296.1"/>
    <property type="molecule type" value="Genomic_DNA"/>
</dbReference>
<dbReference type="NCBIfam" id="TIGR01444">
    <property type="entry name" value="fkbM_fam"/>
    <property type="match status" value="1"/>
</dbReference>
<dbReference type="GO" id="GO:0008168">
    <property type="term" value="F:methyltransferase activity"/>
    <property type="evidence" value="ECO:0007669"/>
    <property type="project" value="UniProtKB-KW"/>
</dbReference>
<dbReference type="SUPFAM" id="SSF53335">
    <property type="entry name" value="S-adenosyl-L-methionine-dependent methyltransferases"/>
    <property type="match status" value="1"/>
</dbReference>
<gene>
    <name evidence="2" type="ORF">QM524_08755</name>
</gene>
<name>A0ABT6Y6Y6_9BACT</name>
<keyword evidence="3" id="KW-1185">Reference proteome</keyword>
<dbReference type="Proteomes" id="UP001236507">
    <property type="component" value="Unassembled WGS sequence"/>
</dbReference>
<keyword evidence="2" id="KW-0489">Methyltransferase</keyword>
<proteinExistence type="predicted"/>
<evidence type="ECO:0000313" key="2">
    <source>
        <dbReference type="EMBL" id="MDI9859296.1"/>
    </source>
</evidence>
<comment type="caution">
    <text evidence="2">The sequence shown here is derived from an EMBL/GenBank/DDBJ whole genome shotgun (WGS) entry which is preliminary data.</text>
</comment>
<dbReference type="Gene3D" id="3.40.50.150">
    <property type="entry name" value="Vaccinia Virus protein VP39"/>
    <property type="match status" value="1"/>
</dbReference>
<accession>A0ABT6Y6Y6</accession>
<sequence length="269" mass="30721">MLFALKYFLKYPFHHIRTSEARELLGLMAKFGTVPRYQPRTISFQGVTFLVPDCMSFLFQHEEIFVGQSYRFQSSTDSPVILDCGANIGTSCLFFKKLYPKANITAFEADPQIAKILKNNLTSNGIQGVNIVDKAVWVHDQGIEFVTEGSDGASIYGEGEKQRIESVRLKEYLQKYPSIQMLKMDIEGAEVEVFQDCADSIGHIDHIFIEYHSFPNRPQDLDVLLSILTKNGFRYFIRDAQDRPVPFINHAYKANPSMDLQLNIFAVKK</sequence>
<dbReference type="Pfam" id="PF05050">
    <property type="entry name" value="Methyltransf_21"/>
    <property type="match status" value="1"/>
</dbReference>
<dbReference type="RefSeq" id="WP_283344262.1">
    <property type="nucleotide sequence ID" value="NZ_JASHIF010000007.1"/>
</dbReference>
<dbReference type="InterPro" id="IPR052514">
    <property type="entry name" value="SAM-dependent_MTase"/>
</dbReference>
<dbReference type="InterPro" id="IPR029063">
    <property type="entry name" value="SAM-dependent_MTases_sf"/>
</dbReference>
<dbReference type="PANTHER" id="PTHR34203">
    <property type="entry name" value="METHYLTRANSFERASE, FKBM FAMILY PROTEIN"/>
    <property type="match status" value="1"/>
</dbReference>
<organism evidence="2 3">
    <name type="scientific">Flectobacillus roseus</name>
    <dbReference type="NCBI Taxonomy" id="502259"/>
    <lineage>
        <taxon>Bacteria</taxon>
        <taxon>Pseudomonadati</taxon>
        <taxon>Bacteroidota</taxon>
        <taxon>Cytophagia</taxon>
        <taxon>Cytophagales</taxon>
        <taxon>Flectobacillaceae</taxon>
        <taxon>Flectobacillus</taxon>
    </lineage>
</organism>